<organism evidence="1 2">
    <name type="scientific">Puccinia graminis f. sp. tritici</name>
    <dbReference type="NCBI Taxonomy" id="56615"/>
    <lineage>
        <taxon>Eukaryota</taxon>
        <taxon>Fungi</taxon>
        <taxon>Dikarya</taxon>
        <taxon>Basidiomycota</taxon>
        <taxon>Pucciniomycotina</taxon>
        <taxon>Pucciniomycetes</taxon>
        <taxon>Pucciniales</taxon>
        <taxon>Pucciniaceae</taxon>
        <taxon>Puccinia</taxon>
    </lineage>
</organism>
<evidence type="ECO:0000313" key="1">
    <source>
        <dbReference type="EMBL" id="KAA1116027.1"/>
    </source>
</evidence>
<proteinExistence type="predicted"/>
<sequence length="200" mass="22547">MVYAAVSKRHKNENPVQVDRPAEVHYDGGEIVLGETFRNGLKNFVRKALVECNLETYSLLNDPETKIVINRSLLRLTHQYVARLSDQAKRTQLPQGFVDKKNEEVIKAVNKQITETIKSEKGTLRSCLLCNIHPTSLYKVNGNVPPIYTVFSDASSSSSHNTTSKPKTYVLTRNGRQVQKRLEHGSELFSLDKIPPPCLV</sequence>
<evidence type="ECO:0000313" key="2">
    <source>
        <dbReference type="Proteomes" id="UP000325313"/>
    </source>
</evidence>
<name>A0A5B0QRY4_PUCGR</name>
<reference evidence="1 2" key="1">
    <citation type="submission" date="2019-05" db="EMBL/GenBank/DDBJ databases">
        <title>Emergence of the Ug99 lineage of the wheat stem rust pathogen through somatic hybridization.</title>
        <authorList>
            <person name="Li F."/>
            <person name="Upadhyaya N.M."/>
            <person name="Sperschneider J."/>
            <person name="Matny O."/>
            <person name="Nguyen-Phuc H."/>
            <person name="Mago R."/>
            <person name="Raley C."/>
            <person name="Miller M.E."/>
            <person name="Silverstein K.A.T."/>
            <person name="Henningsen E."/>
            <person name="Hirsch C.D."/>
            <person name="Visser B."/>
            <person name="Pretorius Z.A."/>
            <person name="Steffenson B.J."/>
            <person name="Schwessinger B."/>
            <person name="Dodds P.N."/>
            <person name="Figueroa M."/>
        </authorList>
    </citation>
    <scope>NUCLEOTIDE SEQUENCE [LARGE SCALE GENOMIC DNA]</scope>
    <source>
        <strain evidence="1 2">Ug99</strain>
    </source>
</reference>
<gene>
    <name evidence="1" type="ORF">PGTUg99_032888</name>
</gene>
<protein>
    <submittedName>
        <fullName evidence="1">Uncharacterized protein</fullName>
    </submittedName>
</protein>
<dbReference type="Proteomes" id="UP000325313">
    <property type="component" value="Unassembled WGS sequence"/>
</dbReference>
<dbReference type="AlphaFoldDB" id="A0A5B0QRY4"/>
<accession>A0A5B0QRY4</accession>
<comment type="caution">
    <text evidence="1">The sequence shown here is derived from an EMBL/GenBank/DDBJ whole genome shotgun (WGS) entry which is preliminary data.</text>
</comment>
<dbReference type="EMBL" id="VDEP01000271">
    <property type="protein sequence ID" value="KAA1116027.1"/>
    <property type="molecule type" value="Genomic_DNA"/>
</dbReference>